<evidence type="ECO:0000256" key="1">
    <source>
        <dbReference type="SAM" id="MobiDB-lite"/>
    </source>
</evidence>
<dbReference type="EMBL" id="KV906528">
    <property type="protein sequence ID" value="OON14609.1"/>
    <property type="molecule type" value="Genomic_DNA"/>
</dbReference>
<dbReference type="AlphaFoldDB" id="A0A1S8WJJ6"/>
<organism evidence="2 3">
    <name type="scientific">Opisthorchis viverrini</name>
    <name type="common">Southeast Asian liver fluke</name>
    <dbReference type="NCBI Taxonomy" id="6198"/>
    <lineage>
        <taxon>Eukaryota</taxon>
        <taxon>Metazoa</taxon>
        <taxon>Spiralia</taxon>
        <taxon>Lophotrochozoa</taxon>
        <taxon>Platyhelminthes</taxon>
        <taxon>Trematoda</taxon>
        <taxon>Digenea</taxon>
        <taxon>Opisthorchiida</taxon>
        <taxon>Opisthorchiata</taxon>
        <taxon>Opisthorchiidae</taxon>
        <taxon>Opisthorchis</taxon>
    </lineage>
</organism>
<feature type="compositionally biased region" description="Polar residues" evidence="1">
    <location>
        <begin position="695"/>
        <end position="706"/>
    </location>
</feature>
<feature type="compositionally biased region" description="Polar residues" evidence="1">
    <location>
        <begin position="96"/>
        <end position="110"/>
    </location>
</feature>
<dbReference type="Proteomes" id="UP000243686">
    <property type="component" value="Unassembled WGS sequence"/>
</dbReference>
<evidence type="ECO:0008006" key="4">
    <source>
        <dbReference type="Google" id="ProtNLM"/>
    </source>
</evidence>
<feature type="compositionally biased region" description="Basic residues" evidence="1">
    <location>
        <begin position="393"/>
        <end position="407"/>
    </location>
</feature>
<feature type="compositionally biased region" description="Polar residues" evidence="1">
    <location>
        <begin position="890"/>
        <end position="910"/>
    </location>
</feature>
<feature type="compositionally biased region" description="Basic residues" evidence="1">
    <location>
        <begin position="151"/>
        <end position="162"/>
    </location>
</feature>
<dbReference type="Gene3D" id="1.20.930.10">
    <property type="entry name" value="Conserved domain common to transcription factors TFIIS, elongin A, CRSP70"/>
    <property type="match status" value="1"/>
</dbReference>
<feature type="region of interest" description="Disordered" evidence="1">
    <location>
        <begin position="684"/>
        <end position="709"/>
    </location>
</feature>
<evidence type="ECO:0000313" key="3">
    <source>
        <dbReference type="Proteomes" id="UP000243686"/>
    </source>
</evidence>
<proteinExistence type="predicted"/>
<feature type="compositionally biased region" description="Low complexity" evidence="1">
    <location>
        <begin position="684"/>
        <end position="694"/>
    </location>
</feature>
<dbReference type="SUPFAM" id="SSF140576">
    <property type="entry name" value="HIV integrase-binding domain"/>
    <property type="match status" value="1"/>
</dbReference>
<feature type="region of interest" description="Disordered" evidence="1">
    <location>
        <begin position="1"/>
        <end position="162"/>
    </location>
</feature>
<accession>A0A1S8WJJ6</accession>
<keyword evidence="3" id="KW-1185">Reference proteome</keyword>
<feature type="compositionally biased region" description="Basic residues" evidence="1">
    <location>
        <begin position="126"/>
        <end position="135"/>
    </location>
</feature>
<name>A0A1S8WJJ6_OPIVI</name>
<feature type="compositionally biased region" description="Basic residues" evidence="1">
    <location>
        <begin position="1"/>
        <end position="13"/>
    </location>
</feature>
<feature type="region of interest" description="Disordered" evidence="1">
    <location>
        <begin position="887"/>
        <end position="910"/>
    </location>
</feature>
<feature type="compositionally biased region" description="Low complexity" evidence="1">
    <location>
        <begin position="429"/>
        <end position="439"/>
    </location>
</feature>
<feature type="compositionally biased region" description="Low complexity" evidence="1">
    <location>
        <begin position="31"/>
        <end position="46"/>
    </location>
</feature>
<reference evidence="2 3" key="1">
    <citation type="submission" date="2015-03" db="EMBL/GenBank/DDBJ databases">
        <title>Draft genome of the nematode, Opisthorchis viverrini.</title>
        <authorList>
            <person name="Mitreva M."/>
        </authorList>
    </citation>
    <scope>NUCLEOTIDE SEQUENCE [LARGE SCALE GENOMIC DNA]</scope>
    <source>
        <strain evidence="2">Khon Kaen</strain>
    </source>
</reference>
<feature type="region of interest" description="Disordered" evidence="1">
    <location>
        <begin position="954"/>
        <end position="990"/>
    </location>
</feature>
<feature type="compositionally biased region" description="Basic and acidic residues" evidence="1">
    <location>
        <begin position="471"/>
        <end position="491"/>
    </location>
</feature>
<evidence type="ECO:0000313" key="2">
    <source>
        <dbReference type="EMBL" id="OON14609.1"/>
    </source>
</evidence>
<feature type="compositionally biased region" description="Basic and acidic residues" evidence="1">
    <location>
        <begin position="136"/>
        <end position="150"/>
    </location>
</feature>
<feature type="compositionally biased region" description="Basic and acidic residues" evidence="1">
    <location>
        <begin position="419"/>
        <end position="428"/>
    </location>
</feature>
<gene>
    <name evidence="2" type="ORF">X801_09599</name>
</gene>
<feature type="region of interest" description="Disordered" evidence="1">
    <location>
        <begin position="282"/>
        <end position="494"/>
    </location>
</feature>
<feature type="region of interest" description="Disordered" evidence="1">
    <location>
        <begin position="819"/>
        <end position="875"/>
    </location>
</feature>
<sequence>MHYRRLCCSRGRTKPVGQQRSAPKVVPTSKPEPSSEISSDASSALSRMERNPTSDDDDDDTNETLTKHSSVDVSTQGDPLSDVDTGSLEADLSRYPSASQTEAVQESIPTDSHEARKLQRKLEKKAQKKAAKKAAKREAKRLAKEAERAERRARREARREMKRLHRLEKLQRMQEMAAGGTVEMAGESFQSRDTWNFNTEQLSPPHNHPYMTEEVQAVGMPYEELIAAELECTDVLSPNLDRPTSPLRLDDYLQAELPNDSGVDDSLNDTTLMMKEEDVAFSAVPSGSPSASNASPAAANNKRSLQRSSEEDSPALSLDSEPEQVLLPRKRAKPEPKRPASSLPSPLNDQSSEIETIDKPTPIIVTKCEKQPYPSTTENKSKLDRSTSGKSRTAMKSRKNAGARRRRIVDSSSSDENEHEGSPNHDSEPPIASPDSPAAPHHRKDVHQLSSTKIPIKSEMVQHRKSSPTEIPRKPQHGEDAGSRKHSKASESRPVVSRFFCDRSIPNVLQNIDPPNADGHLTGSPGPADVVAQLCQHCRELKASLVRGHENFSVAVQHLTQLATIQARLPQLAQAWDLMDCIKKCRRYKLSEEVRSAAQKTFSAFQSIKSSATKEELAETQVLIAAHQNRPTTTTVSGGNAPPDFNSTQSKLSGDGHTTVHVDPAKTTPENVVSICVSSPVSTAAGTATTTGTADSQTHLPESPTATKVEPENLTADLEAKMDDMLSRIRATEERMAAAAAAAQSHSKPVSKLPHGIVPATYLHQELGSNIPSSGLVYGGAGHVIRAKAVAAAAAHMHDEEDEESVMSRVEQVAAYEEASKATSGVVGPTTANTHVHRSPPPPPPPFPSTSLRVSTGTTNSTPLSNRTTSPPSVDLDLDSRIERLITGPKPSQTKSPVIVSNPNSRFTESSSKQIAAGPLLPGDGNNGHPTIPAPLVAVADRIAAVRALNPSPKKRDLIRKSPRSSLVQADAGAKQLQADQHASQDDELYDLLGV</sequence>
<dbReference type="InterPro" id="IPR035441">
    <property type="entry name" value="TFIIS/LEDGF_dom_sf"/>
</dbReference>
<feature type="compositionally biased region" description="Polar residues" evidence="1">
    <location>
        <begin position="849"/>
        <end position="872"/>
    </location>
</feature>
<protein>
    <recommendedName>
        <fullName evidence="4">Lens epithelium-derived growth factor integrase-binding domain-containing protein</fullName>
    </recommendedName>
</protein>
<feature type="compositionally biased region" description="Basic and acidic residues" evidence="1">
    <location>
        <begin position="111"/>
        <end position="125"/>
    </location>
</feature>
<feature type="compositionally biased region" description="Polar residues" evidence="1">
    <location>
        <begin position="342"/>
        <end position="354"/>
    </location>
</feature>
<feature type="compositionally biased region" description="Low complexity" evidence="1">
    <location>
        <begin position="282"/>
        <end position="301"/>
    </location>
</feature>
<dbReference type="InterPro" id="IPR036218">
    <property type="entry name" value="HIVI-bd_sf"/>
</dbReference>
<feature type="compositionally biased region" description="Pro residues" evidence="1">
    <location>
        <begin position="839"/>
        <end position="848"/>
    </location>
</feature>